<dbReference type="AlphaFoldDB" id="A1HMP4"/>
<dbReference type="PANTHER" id="PTHR33121:SF19">
    <property type="entry name" value="CYCLIC DI-GMP PHOSPHODIESTERASE PA2567"/>
    <property type="match status" value="1"/>
</dbReference>
<dbReference type="Pfam" id="PF00563">
    <property type="entry name" value="EAL"/>
    <property type="match status" value="1"/>
</dbReference>
<comment type="caution">
    <text evidence="3">The sequence shown here is derived from an EMBL/GenBank/DDBJ whole genome shotgun (WGS) entry which is preliminary data.</text>
</comment>
<dbReference type="PANTHER" id="PTHR33121">
    <property type="entry name" value="CYCLIC DI-GMP PHOSPHODIESTERASE PDEF"/>
    <property type="match status" value="1"/>
</dbReference>
<dbReference type="SMART" id="SM00052">
    <property type="entry name" value="EAL"/>
    <property type="match status" value="1"/>
</dbReference>
<dbReference type="InterPro" id="IPR001633">
    <property type="entry name" value="EAL_dom"/>
</dbReference>
<dbReference type="SUPFAM" id="SSF141868">
    <property type="entry name" value="EAL domain-like"/>
    <property type="match status" value="1"/>
</dbReference>
<dbReference type="PROSITE" id="PS50887">
    <property type="entry name" value="GGDEF"/>
    <property type="match status" value="1"/>
</dbReference>
<dbReference type="Gene3D" id="3.20.20.450">
    <property type="entry name" value="EAL domain"/>
    <property type="match status" value="1"/>
</dbReference>
<reference evidence="3 4" key="2">
    <citation type="submission" date="2007-01" db="EMBL/GenBank/DDBJ databases">
        <title>Sequencing of the draft genome and assembly of Thermosinus carboxydivorans Nor1.</title>
        <authorList>
            <consortium name="US DOE Joint Genome Institute (JGI-PGF)"/>
            <person name="Copeland A."/>
            <person name="Lucas S."/>
            <person name="Lapidus A."/>
            <person name="Barry K."/>
            <person name="Glavina del Rio T."/>
            <person name="Dalin E."/>
            <person name="Tice H."/>
            <person name="Bruce D."/>
            <person name="Pitluck S."/>
            <person name="Richardson P."/>
        </authorList>
    </citation>
    <scope>NUCLEOTIDE SEQUENCE [LARGE SCALE GENOMIC DNA]</scope>
    <source>
        <strain evidence="3 4">Nor1</strain>
    </source>
</reference>
<sequence length="511" mass="56398">MSASPYIMLKIDTRTGNVCYAEGPGLKVLGCQAGELVGRPWNELLASFSTKVGTGIKVYGVPQLTGKEPAELTQRLMYIQLPRAAPSRGKTTGVRIPGKRELKKEWEMLTRQAPLAMLLWDIGCLHQVARIFGPEAKKKAMKHVSKQVGSLVDEAHRLFKLRDTEFLFIITGQAANQAEVGQLFARLIENTGQPLKVGDYNLSMTINAGLVRYPDDGTDLEELIKKGGQAILKAQSSGHNTWTTYDQTMKLDLTQEMALVADLREAILTDKLELYYQPQVQIATGQVTGVEALLRWKHPVYGEIPPACFVLLAERSGLANRLTEWVLEHACRQGKKWLDAGVKFGRIAVNISANCFAGGWLNKAVRRVLAATGLEPQFLELEITENIEIVSTAVVRDMLAELRRSGITIAFDDFGIGYSSFKYIKLFPLDTVKIDRLFVADVTHDVSSYAIVQTVIRLAADLGLSTVAEGVETVEQLTLLQAAGCDKYQGYLLSPPVPARDVVALLCRHSR</sequence>
<dbReference type="OrthoDB" id="9759607at2"/>
<reference evidence="3 4" key="1">
    <citation type="submission" date="2007-01" db="EMBL/GenBank/DDBJ databases">
        <title>Annotation of the draft genome assembly of Thermosinus carboxydivorans Nor1.</title>
        <authorList>
            <consortium name="US DOE Joint Genome Institute (JGI-ORNL)"/>
            <person name="Larimer F."/>
            <person name="Land M."/>
            <person name="Hauser L."/>
        </authorList>
    </citation>
    <scope>NUCLEOTIDE SEQUENCE [LARGE SCALE GENOMIC DNA]</scope>
    <source>
        <strain evidence="3 4">Nor1</strain>
    </source>
</reference>
<dbReference type="InterPro" id="IPR000160">
    <property type="entry name" value="GGDEF_dom"/>
</dbReference>
<proteinExistence type="predicted"/>
<feature type="domain" description="EAL" evidence="1">
    <location>
        <begin position="256"/>
        <end position="510"/>
    </location>
</feature>
<dbReference type="Proteomes" id="UP000005139">
    <property type="component" value="Unassembled WGS sequence"/>
</dbReference>
<accession>A1HMP4</accession>
<dbReference type="PROSITE" id="PS50883">
    <property type="entry name" value="EAL"/>
    <property type="match status" value="1"/>
</dbReference>
<evidence type="ECO:0000259" key="1">
    <source>
        <dbReference type="PROSITE" id="PS50883"/>
    </source>
</evidence>
<evidence type="ECO:0000313" key="4">
    <source>
        <dbReference type="Proteomes" id="UP000005139"/>
    </source>
</evidence>
<evidence type="ECO:0000259" key="2">
    <source>
        <dbReference type="PROSITE" id="PS50887"/>
    </source>
</evidence>
<dbReference type="InterPro" id="IPR050706">
    <property type="entry name" value="Cyclic-di-GMP_PDE-like"/>
</dbReference>
<feature type="domain" description="GGDEF" evidence="2">
    <location>
        <begin position="113"/>
        <end position="247"/>
    </location>
</feature>
<keyword evidence="4" id="KW-1185">Reference proteome</keyword>
<dbReference type="eggNOG" id="COG5001">
    <property type="taxonomic scope" value="Bacteria"/>
</dbReference>
<dbReference type="Gene3D" id="3.30.70.270">
    <property type="match status" value="1"/>
</dbReference>
<dbReference type="InterPro" id="IPR035919">
    <property type="entry name" value="EAL_sf"/>
</dbReference>
<dbReference type="GO" id="GO:0071111">
    <property type="term" value="F:cyclic-guanylate-specific phosphodiesterase activity"/>
    <property type="evidence" value="ECO:0007669"/>
    <property type="project" value="InterPro"/>
</dbReference>
<protein>
    <submittedName>
        <fullName evidence="3">Diguanylate cyclase/phosphodiesterase</fullName>
    </submittedName>
</protein>
<gene>
    <name evidence="3" type="ORF">TcarDRAFT_2004</name>
</gene>
<dbReference type="RefSeq" id="WP_007288304.1">
    <property type="nucleotide sequence ID" value="NZ_AAWL01000002.1"/>
</dbReference>
<dbReference type="Pfam" id="PF00990">
    <property type="entry name" value="GGDEF"/>
    <property type="match status" value="1"/>
</dbReference>
<dbReference type="SUPFAM" id="SSF55073">
    <property type="entry name" value="Nucleotide cyclase"/>
    <property type="match status" value="1"/>
</dbReference>
<name>A1HMP4_9FIRM</name>
<dbReference type="InterPro" id="IPR043128">
    <property type="entry name" value="Rev_trsase/Diguanyl_cyclase"/>
</dbReference>
<organism evidence="3 4">
    <name type="scientific">Thermosinus carboxydivorans Nor1</name>
    <dbReference type="NCBI Taxonomy" id="401526"/>
    <lineage>
        <taxon>Bacteria</taxon>
        <taxon>Bacillati</taxon>
        <taxon>Bacillota</taxon>
        <taxon>Negativicutes</taxon>
        <taxon>Selenomonadales</taxon>
        <taxon>Sporomusaceae</taxon>
        <taxon>Thermosinus</taxon>
    </lineage>
</organism>
<dbReference type="EMBL" id="AAWL01000002">
    <property type="protein sequence ID" value="EAX48532.1"/>
    <property type="molecule type" value="Genomic_DNA"/>
</dbReference>
<dbReference type="InterPro" id="IPR029787">
    <property type="entry name" value="Nucleotide_cyclase"/>
</dbReference>
<evidence type="ECO:0000313" key="3">
    <source>
        <dbReference type="EMBL" id="EAX48532.1"/>
    </source>
</evidence>
<dbReference type="CDD" id="cd01948">
    <property type="entry name" value="EAL"/>
    <property type="match status" value="1"/>
</dbReference>